<dbReference type="AlphaFoldDB" id="A0A064CB71"/>
<comment type="caution">
    <text evidence="1">The sequence shown here is derived from an EMBL/GenBank/DDBJ whole genome shotgun (WGS) entry which is preliminary data.</text>
</comment>
<dbReference type="OrthoDB" id="4764718at2"/>
<proteinExistence type="predicted"/>
<evidence type="ECO:0000313" key="1">
    <source>
        <dbReference type="EMBL" id="KDE96921.1"/>
    </source>
</evidence>
<reference evidence="1" key="1">
    <citation type="submission" date="2014-05" db="EMBL/GenBank/DDBJ databases">
        <title>Genome sequence of Mycobacterium aromaticivorans strain JS19b1T (= DSM 45407T).</title>
        <authorList>
            <person name="Kwak Y."/>
            <person name="Park G.-S."/>
            <person name="Li Q.X."/>
            <person name="Lee S.-E."/>
            <person name="Shin J.-H."/>
        </authorList>
    </citation>
    <scope>NUCLEOTIDE SEQUENCE [LARGE SCALE GENOMIC DNA]</scope>
    <source>
        <strain evidence="1">JS19b1</strain>
    </source>
</reference>
<accession>A0A064CB71</accession>
<protein>
    <submittedName>
        <fullName evidence="1">Uncharacterized protein</fullName>
    </submittedName>
</protein>
<organism evidence="1 2">
    <name type="scientific">Mycolicibacterium aromaticivorans JS19b1 = JCM 16368</name>
    <dbReference type="NCBI Taxonomy" id="1440774"/>
    <lineage>
        <taxon>Bacteria</taxon>
        <taxon>Bacillati</taxon>
        <taxon>Actinomycetota</taxon>
        <taxon>Actinomycetes</taxon>
        <taxon>Mycobacteriales</taxon>
        <taxon>Mycobacteriaceae</taxon>
        <taxon>Mycolicibacterium</taxon>
    </lineage>
</organism>
<evidence type="ECO:0000313" key="2">
    <source>
        <dbReference type="Proteomes" id="UP000022835"/>
    </source>
</evidence>
<dbReference type="STRING" id="1440774.Y900_030270"/>
<gene>
    <name evidence="1" type="ORF">Y900_030270</name>
</gene>
<dbReference type="EMBL" id="JALN02000003">
    <property type="protein sequence ID" value="KDE96921.1"/>
    <property type="molecule type" value="Genomic_DNA"/>
</dbReference>
<dbReference type="RefSeq" id="WP_036349386.1">
    <property type="nucleotide sequence ID" value="NZ_JALN02000003.1"/>
</dbReference>
<keyword evidence="2" id="KW-1185">Reference proteome</keyword>
<sequence>MSYTATIVDPYDPDAASWWEAFDHADAQAALRAVRTPTIASRPDDGHGIHPILAGPTHTTRVAPLVIATDDHSQATRTA</sequence>
<dbReference type="Proteomes" id="UP000022835">
    <property type="component" value="Unassembled WGS sequence"/>
</dbReference>
<name>A0A064CB71_9MYCO</name>